<dbReference type="EMBL" id="CAXDID020000535">
    <property type="protein sequence ID" value="CAL6100868.1"/>
    <property type="molecule type" value="Genomic_DNA"/>
</dbReference>
<keyword evidence="1" id="KW-0812">Transmembrane</keyword>
<feature type="transmembrane region" description="Helical" evidence="1">
    <location>
        <begin position="251"/>
        <end position="274"/>
    </location>
</feature>
<organism evidence="2">
    <name type="scientific">Hexamita inflata</name>
    <dbReference type="NCBI Taxonomy" id="28002"/>
    <lineage>
        <taxon>Eukaryota</taxon>
        <taxon>Metamonada</taxon>
        <taxon>Diplomonadida</taxon>
        <taxon>Hexamitidae</taxon>
        <taxon>Hexamitinae</taxon>
        <taxon>Hexamita</taxon>
    </lineage>
</organism>
<dbReference type="AlphaFoldDB" id="A0AA86P179"/>
<reference evidence="2" key="1">
    <citation type="submission" date="2023-06" db="EMBL/GenBank/DDBJ databases">
        <authorList>
            <person name="Kurt Z."/>
        </authorList>
    </citation>
    <scope>NUCLEOTIDE SEQUENCE</scope>
</reference>
<dbReference type="EMBL" id="CATOUU010000416">
    <property type="protein sequence ID" value="CAI9928731.1"/>
    <property type="molecule type" value="Genomic_DNA"/>
</dbReference>
<evidence type="ECO:0000313" key="3">
    <source>
        <dbReference type="EMBL" id="CAL6100868.1"/>
    </source>
</evidence>
<evidence type="ECO:0000313" key="2">
    <source>
        <dbReference type="EMBL" id="CAI9928731.1"/>
    </source>
</evidence>
<gene>
    <name evidence="2" type="ORF">HINF_LOCUS16376</name>
    <name evidence="3" type="ORF">HINF_LOCUS70759</name>
</gene>
<proteinExistence type="predicted"/>
<accession>A0AA86P179</accession>
<keyword evidence="1" id="KW-1133">Transmembrane helix</keyword>
<dbReference type="Proteomes" id="UP001642409">
    <property type="component" value="Unassembled WGS sequence"/>
</dbReference>
<keyword evidence="1" id="KW-0472">Membrane</keyword>
<reference evidence="3 4" key="2">
    <citation type="submission" date="2024-07" db="EMBL/GenBank/DDBJ databases">
        <authorList>
            <person name="Akdeniz Z."/>
        </authorList>
    </citation>
    <scope>NUCLEOTIDE SEQUENCE [LARGE SCALE GENOMIC DNA]</scope>
</reference>
<evidence type="ECO:0000256" key="1">
    <source>
        <dbReference type="SAM" id="Phobius"/>
    </source>
</evidence>
<protein>
    <submittedName>
        <fullName evidence="3">Hypothetical_protein</fullName>
    </submittedName>
</protein>
<name>A0AA86P179_9EUKA</name>
<comment type="caution">
    <text evidence="2">The sequence shown here is derived from an EMBL/GenBank/DDBJ whole genome shotgun (WGS) entry which is preliminary data.</text>
</comment>
<sequence length="425" mass="47882">MITILQSLMTTFNVQKQLLVLTDITLTANEQYSLAFGDYKFNVSTDSEHYTLDNSNKMTLYFQCNNFIETSITTCDFQQIADYIESMTTKTISFNSTSYSFDFDPLQSYFKQLDFESAVLKYEETKVKDEFDYKLTLSLSKMNGKTRDLSKYSFLRLDIQTASFKLTSISNLLNIAKDSSVDIVVTCANITAAATTCSTIIKNLYQSKTSKRIQLGGIEPDMLSTISLSNTLLETGTITIESEKKKYPASYYILVILVPILVVIIIALAIYFGITCKRKDRQMKSIDKGFGDPNAKYTSVFDAKKAKLTDYGFGEKFKIQKETTNKFVANLIDGESNLKDFLKLGKLVDNKTLVNVYTDKSPKESFSKESRESVSTGKPVIAMSESKLGNDTIENPYKQQVNKGGLNAAQIEKLKKMKEAKMKII</sequence>
<evidence type="ECO:0000313" key="4">
    <source>
        <dbReference type="Proteomes" id="UP001642409"/>
    </source>
</evidence>
<keyword evidence="4" id="KW-1185">Reference proteome</keyword>